<dbReference type="Pfam" id="PF01395">
    <property type="entry name" value="PBP_GOBP"/>
    <property type="match status" value="1"/>
</dbReference>
<dbReference type="EMBL" id="AB370289">
    <property type="protein sequence ID" value="BAG11638.1"/>
    <property type="molecule type" value="Genomic_DNA"/>
</dbReference>
<dbReference type="AlphaFoldDB" id="B0M2G0"/>
<reference evidence="2" key="1">
    <citation type="journal article" date="2008" name="Genetics">
        <title>Rapid evolution of two odorant-binding protein genes, Obp57d and Obp57e, in the Drosophila melanogaster species group.</title>
        <authorList>
            <person name="Matsuo T."/>
        </authorList>
    </citation>
    <scope>NUCLEOTIDE SEQUENCE</scope>
    <source>
        <strain evidence="2">MMY317</strain>
    </source>
</reference>
<evidence type="ECO:0000256" key="1">
    <source>
        <dbReference type="SAM" id="SignalP"/>
    </source>
</evidence>
<sequence>MLVELVPNILWLLFLFKLAFGFFDPCEDKYGIKEEEANAVMENWPRNLQVASVNRTHKCYVSCILWYFGIIDSFANIRLDKYFDLGIIDEYAFAPTLNRCVYQYRNESDLCERTFGMFHCLRLEKLATI</sequence>
<name>B0M2G0_9MUSC</name>
<gene>
    <name evidence="2" type="primary">Obp57d</name>
</gene>
<accession>B0M2G0</accession>
<dbReference type="GO" id="GO:0005549">
    <property type="term" value="F:odorant binding"/>
    <property type="evidence" value="ECO:0007669"/>
    <property type="project" value="InterPro"/>
</dbReference>
<dbReference type="InterPro" id="IPR006170">
    <property type="entry name" value="PBP/GOBP"/>
</dbReference>
<dbReference type="SUPFAM" id="SSF47565">
    <property type="entry name" value="Insect pheromone/odorant-binding proteins"/>
    <property type="match status" value="1"/>
</dbReference>
<feature type="signal peptide" evidence="1">
    <location>
        <begin position="1"/>
        <end position="21"/>
    </location>
</feature>
<dbReference type="InterPro" id="IPR036728">
    <property type="entry name" value="PBP_GOBP_sf"/>
</dbReference>
<proteinExistence type="predicted"/>
<dbReference type="Gene3D" id="1.10.238.20">
    <property type="entry name" value="Pheromone/general odorant binding protein domain"/>
    <property type="match status" value="1"/>
</dbReference>
<organism evidence="2">
    <name type="scientific">Drosophila barbarae</name>
    <dbReference type="NCBI Taxonomy" id="137354"/>
    <lineage>
        <taxon>Eukaryota</taxon>
        <taxon>Metazoa</taxon>
        <taxon>Ecdysozoa</taxon>
        <taxon>Arthropoda</taxon>
        <taxon>Hexapoda</taxon>
        <taxon>Insecta</taxon>
        <taxon>Pterygota</taxon>
        <taxon>Neoptera</taxon>
        <taxon>Endopterygota</taxon>
        <taxon>Diptera</taxon>
        <taxon>Brachycera</taxon>
        <taxon>Muscomorpha</taxon>
        <taxon>Ephydroidea</taxon>
        <taxon>Drosophilidae</taxon>
        <taxon>Drosophila</taxon>
        <taxon>Sophophora</taxon>
    </lineage>
</organism>
<dbReference type="CDD" id="cd23992">
    <property type="entry name" value="PBP_GOBP"/>
    <property type="match status" value="1"/>
</dbReference>
<keyword evidence="1" id="KW-0732">Signal</keyword>
<feature type="chain" id="PRO_5002751818" evidence="1">
    <location>
        <begin position="22"/>
        <end position="129"/>
    </location>
</feature>
<evidence type="ECO:0000313" key="2">
    <source>
        <dbReference type="EMBL" id="BAG11638.1"/>
    </source>
</evidence>
<protein>
    <submittedName>
        <fullName evidence="2">Odorant-binding protein 57d</fullName>
    </submittedName>
</protein>